<accession>A0A8T0UY23</accession>
<dbReference type="PANTHER" id="PTHR36617:SF14">
    <property type="entry name" value="REVERSE TRANSCRIPTASE ZINC-BINDING DOMAIN-CONTAINING PROTEIN"/>
    <property type="match status" value="1"/>
</dbReference>
<protein>
    <submittedName>
        <fullName evidence="2">Uncharacterized protein</fullName>
    </submittedName>
</protein>
<dbReference type="Proteomes" id="UP000823388">
    <property type="component" value="Chromosome 3K"/>
</dbReference>
<dbReference type="EMBL" id="CM029041">
    <property type="protein sequence ID" value="KAG2629221.1"/>
    <property type="molecule type" value="Genomic_DNA"/>
</dbReference>
<sequence length="185" mass="21522">MLWQGGHNSKKYHLVDWDTMCIPKDQGGLGVLDLNSMNKCLLSKWIWKIENSDGLWQKILKEKYIKGKPLISIRKKQSDSHFWKGILNVKDMFYKFCRKKVGNGSSTSFWENMWCGDFTLADKFPRLFNLALNKEISVDKVLSSDFNALSFRRRIVGDLGNMFEALKSLCCQTTLTVDDDRVHWT</sequence>
<dbReference type="PANTHER" id="PTHR36617">
    <property type="entry name" value="PROTEIN, PUTATIVE-RELATED"/>
    <property type="match status" value="1"/>
</dbReference>
<dbReference type="EMBL" id="CM029041">
    <property type="protein sequence ID" value="KAG2629217.1"/>
    <property type="molecule type" value="Genomic_DNA"/>
</dbReference>
<keyword evidence="3" id="KW-1185">Reference proteome</keyword>
<gene>
    <name evidence="2" type="ORF">PVAP13_3KG396601</name>
    <name evidence="1" type="ORF">PVAP13_3KG397101</name>
</gene>
<evidence type="ECO:0000313" key="3">
    <source>
        <dbReference type="Proteomes" id="UP000823388"/>
    </source>
</evidence>
<evidence type="ECO:0000313" key="1">
    <source>
        <dbReference type="EMBL" id="KAG2629217.1"/>
    </source>
</evidence>
<dbReference type="AlphaFoldDB" id="A0A8T0UY23"/>
<proteinExistence type="predicted"/>
<name>A0A8T0UY23_PANVG</name>
<reference evidence="2" key="1">
    <citation type="submission" date="2020-05" db="EMBL/GenBank/DDBJ databases">
        <title>WGS assembly of Panicum virgatum.</title>
        <authorList>
            <person name="Lovell J.T."/>
            <person name="Jenkins J."/>
            <person name="Shu S."/>
            <person name="Juenger T.E."/>
            <person name="Schmutz J."/>
        </authorList>
    </citation>
    <scope>NUCLEOTIDE SEQUENCE</scope>
    <source>
        <strain evidence="2">AP13</strain>
    </source>
</reference>
<comment type="caution">
    <text evidence="2">The sequence shown here is derived from an EMBL/GenBank/DDBJ whole genome shotgun (WGS) entry which is preliminary data.</text>
</comment>
<organism evidence="2 3">
    <name type="scientific">Panicum virgatum</name>
    <name type="common">Blackwell switchgrass</name>
    <dbReference type="NCBI Taxonomy" id="38727"/>
    <lineage>
        <taxon>Eukaryota</taxon>
        <taxon>Viridiplantae</taxon>
        <taxon>Streptophyta</taxon>
        <taxon>Embryophyta</taxon>
        <taxon>Tracheophyta</taxon>
        <taxon>Spermatophyta</taxon>
        <taxon>Magnoliopsida</taxon>
        <taxon>Liliopsida</taxon>
        <taxon>Poales</taxon>
        <taxon>Poaceae</taxon>
        <taxon>PACMAD clade</taxon>
        <taxon>Panicoideae</taxon>
        <taxon>Panicodae</taxon>
        <taxon>Paniceae</taxon>
        <taxon>Panicinae</taxon>
        <taxon>Panicum</taxon>
        <taxon>Panicum sect. Hiantes</taxon>
    </lineage>
</organism>
<evidence type="ECO:0000313" key="2">
    <source>
        <dbReference type="EMBL" id="KAG2629221.1"/>
    </source>
</evidence>